<proteinExistence type="predicted"/>
<evidence type="ECO:0000313" key="3">
    <source>
        <dbReference type="Proteomes" id="UP001447188"/>
    </source>
</evidence>
<evidence type="ECO:0000313" key="2">
    <source>
        <dbReference type="EMBL" id="KAL0637371.1"/>
    </source>
</evidence>
<dbReference type="Proteomes" id="UP001447188">
    <property type="component" value="Unassembled WGS sequence"/>
</dbReference>
<sequence>MPLKAQRVSRAGSLRKHIIHRSSLKDSSPPFLLGIEPTDAVITQKAKATMALTKMLPLTFEIEALPFDIIVKILHCFSSFEDLHSLTTASPICFRLFDSFAKSISMRVAKNEIGMGAWGEATTVLIYQRDDARMNTDPNNFDILKKELQSDFILHKTDIARIVVNQQFFNSCAADFKAYVSLNYPRPQPSNGSGGGGQDADTIDAPALSSASDSSVTWVLPPPSFTAGDTLPIELFYQMWLLALQFGYESVGTFSNHPSLSHQQAADLLVVSKVMSQNRYSKLVVVSPRRMSDGKWEGAILNNLFQILGIVRWQPLPQRVYGRDYLFLLKMLSHLAAMVRGEGITVNPQFSVQLRALLVDYPVMSVAAMVEKYRLVGGWE</sequence>
<evidence type="ECO:0008006" key="4">
    <source>
        <dbReference type="Google" id="ProtNLM"/>
    </source>
</evidence>
<keyword evidence="3" id="KW-1185">Reference proteome</keyword>
<comment type="caution">
    <text evidence="2">The sequence shown here is derived from an EMBL/GenBank/DDBJ whole genome shotgun (WGS) entry which is preliminary data.</text>
</comment>
<evidence type="ECO:0000256" key="1">
    <source>
        <dbReference type="SAM" id="MobiDB-lite"/>
    </source>
</evidence>
<accession>A0ABR3GN77</accession>
<organism evidence="2 3">
    <name type="scientific">Discina gigas</name>
    <dbReference type="NCBI Taxonomy" id="1032678"/>
    <lineage>
        <taxon>Eukaryota</taxon>
        <taxon>Fungi</taxon>
        <taxon>Dikarya</taxon>
        <taxon>Ascomycota</taxon>
        <taxon>Pezizomycotina</taxon>
        <taxon>Pezizomycetes</taxon>
        <taxon>Pezizales</taxon>
        <taxon>Discinaceae</taxon>
        <taxon>Discina</taxon>
    </lineage>
</organism>
<dbReference type="EMBL" id="JBBBZM010000035">
    <property type="protein sequence ID" value="KAL0637371.1"/>
    <property type="molecule type" value="Genomic_DNA"/>
</dbReference>
<gene>
    <name evidence="2" type="ORF">Q9L58_003574</name>
</gene>
<protein>
    <recommendedName>
        <fullName evidence="4">F-box domain-containing protein</fullName>
    </recommendedName>
</protein>
<name>A0ABR3GN77_9PEZI</name>
<reference evidence="2 3" key="1">
    <citation type="submission" date="2024-02" db="EMBL/GenBank/DDBJ databases">
        <title>Discinaceae phylogenomics.</title>
        <authorList>
            <person name="Dirks A.C."/>
            <person name="James T.Y."/>
        </authorList>
    </citation>
    <scope>NUCLEOTIDE SEQUENCE [LARGE SCALE GENOMIC DNA]</scope>
    <source>
        <strain evidence="2 3">ACD0624</strain>
    </source>
</reference>
<feature type="region of interest" description="Disordered" evidence="1">
    <location>
        <begin position="187"/>
        <end position="206"/>
    </location>
</feature>